<evidence type="ECO:0000259" key="21">
    <source>
        <dbReference type="PROSITE" id="PS50172"/>
    </source>
</evidence>
<evidence type="ECO:0000256" key="20">
    <source>
        <dbReference type="SAM" id="MobiDB-lite"/>
    </source>
</evidence>
<dbReference type="Gene3D" id="3.30.70.270">
    <property type="match status" value="1"/>
</dbReference>
<dbReference type="InterPro" id="IPR036775">
    <property type="entry name" value="DNA_pol_Y-fam_lit_finger_sf"/>
</dbReference>
<evidence type="ECO:0000256" key="3">
    <source>
        <dbReference type="ARBA" id="ARBA00004496"/>
    </source>
</evidence>
<evidence type="ECO:0000256" key="6">
    <source>
        <dbReference type="ARBA" id="ARBA00016178"/>
    </source>
</evidence>
<keyword evidence="12" id="KW-0235">DNA replication</keyword>
<feature type="region of interest" description="Disordered" evidence="20">
    <location>
        <begin position="1035"/>
        <end position="1075"/>
    </location>
</feature>
<dbReference type="SUPFAM" id="SSF100879">
    <property type="entry name" value="Lesion bypass DNA polymerase (Y-family), little finger domain"/>
    <property type="match status" value="1"/>
</dbReference>
<dbReference type="HAMAP" id="MF_01113">
    <property type="entry name" value="DNApol_IV"/>
    <property type="match status" value="1"/>
</dbReference>
<dbReference type="FunFam" id="3.30.1490.100:FF:000001">
    <property type="entry name" value="DNA repair protein REV1"/>
    <property type="match status" value="1"/>
</dbReference>
<dbReference type="OrthoDB" id="427711at2759"/>
<dbReference type="Gene3D" id="3.40.1170.60">
    <property type="match status" value="1"/>
</dbReference>
<feature type="compositionally biased region" description="Gly residues" evidence="20">
    <location>
        <begin position="850"/>
        <end position="880"/>
    </location>
</feature>
<evidence type="ECO:0000313" key="24">
    <source>
        <dbReference type="Proteomes" id="UP000075714"/>
    </source>
</evidence>
<keyword evidence="24" id="KW-1185">Reference proteome</keyword>
<sequence length="1276" mass="130522">MHHDGSFGKYMELKVIKLREQFDAAQLQNPDAKSDIFRGISIYVNGLTRPTHAELKQLMALHGGRFENYLYRDSVTHIICSNLPDTKIKQLAHERRVEAMHGLAWVFGRAKPIPIVRPEWVVASIAAGRLLPISDFQLEPLSVVAPNQRRLFEFRKHAAPTLAPSEMYPVLADAKAAEKEQQQQAAPGGGLLAADVRQPPLAAAPAAAPVPQSVPVHSPSAASPQPPSPGASGAAGRPEGQLGPSPPLAAAQPGPSPPGVTGRASSRSPGTGGADPAQAVAAELRAASDLARGPPRSTRTDPRFMETFFRSSRLHFIGTWRTRIEALMSEVEPHAPAPAPYTKGGPERVILHVDMDCFFASVAALGRPELAGRPLAVCHSNSSRGTGEVSSANYLARAAGVGADMFIAEAKRRCPDLVVMPYEFDKYQTVSEQVYRILMSYTSIVQPISCDEAFLDVTGLDSDPEALAARLRSEIARTTGCTASAGIGPNMLVARLATKRAKPNGQFRVTLGSVLDFMADLKIDQLPGVGWSLATKLEGLGITTVRQVWASSRAVLQRSLGARTGDDLWAHAHGRDERRVEPPKARKSVGAEVNYGIRFESGEAGRAEADKFLGDLAGEVAARLQTAGVKGRSLTLKVKRRQAGAPQPAKFMGHGACDNISRSVTLGRFTADAADLRREAMGLLRALGVPPEELRGLGLTVSRLDNDPASHTTKPSAPAPARLQSSQATQPAAHRPGADDAEADPTDLPGGGLAEDAEAVGEGWGEAHAPSPVRLHQAGVPAAAGQGHNQGPPLCVGKGAGGSSAATAAAVSAGAHPSPADVSEGRPGARRALEADAAQPAARRSLFGGSATGGAAARGGGRAGGGAAASRGRTGGGGGQALAASQIDISVLAELPPDVRREVEREYGEWVAVVAVPRATAPAAPPPPRRQQVAAMPASLAEVDPAVLDELPPELRREITAALRSTAISGVAGGTAAAVTATRAAAAAGAAAAGPSRAPVSAGRGGTAAPGGMPPPHGAKNAAVAATVAAAGGRGAGSVTAAGGRASRGPVATAAGGVVERRGMGGGGSGSGSPEVEEVVELTALAALPADAGPQLRIAAAASHAFSAPSPPPGNRSPERVREALLAAVQRACAAAAAGAASRSAPQPETGTEAQGEQYQSRAEVTAAGGQTAVGEGLERRIGATFMALALWLMGQDQDLEGIVLTLRRVRRVAAAAAAAAGPAGGAEGQAAGGTGAARPAGTAAPVAAAMLSHCQRAVRAVREHVRHKFGFLLKV</sequence>
<feature type="region of interest" description="Disordered" evidence="20">
    <location>
        <begin position="782"/>
        <end position="881"/>
    </location>
</feature>
<comment type="caution">
    <text evidence="23">The sequence shown here is derived from an EMBL/GenBank/DDBJ whole genome shotgun (WGS) entry which is preliminary data.</text>
</comment>
<dbReference type="Pfam" id="PF11799">
    <property type="entry name" value="IMS_C"/>
    <property type="match status" value="1"/>
</dbReference>
<dbReference type="Pfam" id="PF16589">
    <property type="entry name" value="BRCT_2"/>
    <property type="match status" value="1"/>
</dbReference>
<evidence type="ECO:0000256" key="4">
    <source>
        <dbReference type="ARBA" id="ARBA00010945"/>
    </source>
</evidence>
<keyword evidence="14" id="KW-0227">DNA damage</keyword>
<proteinExistence type="inferred from homology"/>
<evidence type="ECO:0000256" key="9">
    <source>
        <dbReference type="ARBA" id="ARBA00022634"/>
    </source>
</evidence>
<reference evidence="24" key="1">
    <citation type="journal article" date="2016" name="Nat. Commun.">
        <title>The Gonium pectorale genome demonstrates co-option of cell cycle regulation during the evolution of multicellularity.</title>
        <authorList>
            <person name="Hanschen E.R."/>
            <person name="Marriage T.N."/>
            <person name="Ferris P.J."/>
            <person name="Hamaji T."/>
            <person name="Toyoda A."/>
            <person name="Fujiyama A."/>
            <person name="Neme R."/>
            <person name="Noguchi H."/>
            <person name="Minakuchi Y."/>
            <person name="Suzuki M."/>
            <person name="Kawai-Toyooka H."/>
            <person name="Smith D.R."/>
            <person name="Sparks H."/>
            <person name="Anderson J."/>
            <person name="Bakaric R."/>
            <person name="Luria V."/>
            <person name="Karger A."/>
            <person name="Kirschner M.W."/>
            <person name="Durand P.M."/>
            <person name="Michod R.E."/>
            <person name="Nozaki H."/>
            <person name="Olson B.J."/>
        </authorList>
    </citation>
    <scope>NUCLEOTIDE SEQUENCE [LARGE SCALE GENOMIC DNA]</scope>
    <source>
        <strain evidence="24">NIES-2863</strain>
    </source>
</reference>
<dbReference type="Gene3D" id="6.10.250.1490">
    <property type="match status" value="1"/>
</dbReference>
<feature type="compositionally biased region" description="Polar residues" evidence="20">
    <location>
        <begin position="1147"/>
        <end position="1163"/>
    </location>
</feature>
<feature type="compositionally biased region" description="Low complexity" evidence="20">
    <location>
        <begin position="1035"/>
        <end position="1049"/>
    </location>
</feature>
<dbReference type="Gene3D" id="6.10.250.1630">
    <property type="match status" value="2"/>
</dbReference>
<dbReference type="SMART" id="SM00292">
    <property type="entry name" value="BRCT"/>
    <property type="match status" value="1"/>
</dbReference>
<dbReference type="EMBL" id="LSYV01000008">
    <property type="protein sequence ID" value="KXZ53208.1"/>
    <property type="molecule type" value="Genomic_DNA"/>
</dbReference>
<comment type="catalytic activity">
    <reaction evidence="19">
        <text>DNA(n) + a 2'-deoxyribonucleoside 5'-triphosphate = DNA(n+1) + diphosphate</text>
        <dbReference type="Rhea" id="RHEA:22508"/>
        <dbReference type="Rhea" id="RHEA-COMP:17339"/>
        <dbReference type="Rhea" id="RHEA-COMP:17340"/>
        <dbReference type="ChEBI" id="CHEBI:33019"/>
        <dbReference type="ChEBI" id="CHEBI:61560"/>
        <dbReference type="ChEBI" id="CHEBI:173112"/>
        <dbReference type="EC" id="2.7.7.7"/>
    </reaction>
</comment>
<feature type="region of interest" description="Disordered" evidence="20">
    <location>
        <begin position="1139"/>
        <end position="1172"/>
    </location>
</feature>
<dbReference type="Gene3D" id="3.40.50.10190">
    <property type="entry name" value="BRCT domain"/>
    <property type="match status" value="1"/>
</dbReference>
<evidence type="ECO:0000313" key="23">
    <source>
        <dbReference type="EMBL" id="KXZ53208.1"/>
    </source>
</evidence>
<dbReference type="InterPro" id="IPR022880">
    <property type="entry name" value="DNApol_IV"/>
</dbReference>
<comment type="cofactor">
    <cofactor evidence="1">
        <name>Mg(2+)</name>
        <dbReference type="ChEBI" id="CHEBI:18420"/>
    </cofactor>
</comment>
<keyword evidence="16" id="KW-0238">DNA-binding</keyword>
<evidence type="ECO:0000256" key="5">
    <source>
        <dbReference type="ARBA" id="ARBA00012417"/>
    </source>
</evidence>
<dbReference type="FunFam" id="3.40.50.10190:FF:000011">
    <property type="entry name" value="DNA repair protein REV1"/>
    <property type="match status" value="1"/>
</dbReference>
<keyword evidence="18" id="KW-0539">Nucleus</keyword>
<feature type="region of interest" description="Disordered" evidence="20">
    <location>
        <begin position="990"/>
        <end position="1020"/>
    </location>
</feature>
<feature type="region of interest" description="Disordered" evidence="20">
    <location>
        <begin position="203"/>
        <end position="277"/>
    </location>
</feature>
<dbReference type="GO" id="GO:0046872">
    <property type="term" value="F:metal ion binding"/>
    <property type="evidence" value="ECO:0007669"/>
    <property type="project" value="UniProtKB-KW"/>
</dbReference>
<feature type="compositionally biased region" description="Low complexity" evidence="20">
    <location>
        <begin position="803"/>
        <end position="820"/>
    </location>
</feature>
<dbReference type="STRING" id="33097.A0A150GU40"/>
<keyword evidence="15" id="KW-0460">Magnesium</keyword>
<evidence type="ECO:0000259" key="22">
    <source>
        <dbReference type="PROSITE" id="PS50173"/>
    </source>
</evidence>
<dbReference type="GO" id="GO:0005737">
    <property type="term" value="C:cytoplasm"/>
    <property type="evidence" value="ECO:0007669"/>
    <property type="project" value="UniProtKB-SubCell"/>
</dbReference>
<dbReference type="GO" id="GO:0005634">
    <property type="term" value="C:nucleus"/>
    <property type="evidence" value="ECO:0007669"/>
    <property type="project" value="UniProtKB-SubCell"/>
</dbReference>
<keyword evidence="17" id="KW-0234">DNA repair</keyword>
<comment type="similarity">
    <text evidence="4">Belongs to the DNA polymerase type-Y family.</text>
</comment>
<keyword evidence="10" id="KW-0808">Transferase</keyword>
<dbReference type="InterPro" id="IPR053848">
    <property type="entry name" value="IMS_HHH_1"/>
</dbReference>
<dbReference type="InterPro" id="IPR001357">
    <property type="entry name" value="BRCT_dom"/>
</dbReference>
<dbReference type="Proteomes" id="UP000075714">
    <property type="component" value="Unassembled WGS sequence"/>
</dbReference>
<evidence type="ECO:0000256" key="8">
    <source>
        <dbReference type="ARBA" id="ARBA00022490"/>
    </source>
</evidence>
<dbReference type="GO" id="GO:0070987">
    <property type="term" value="P:error-free translesion synthesis"/>
    <property type="evidence" value="ECO:0007669"/>
    <property type="project" value="TreeGrafter"/>
</dbReference>
<evidence type="ECO:0000256" key="18">
    <source>
        <dbReference type="ARBA" id="ARBA00023242"/>
    </source>
</evidence>
<dbReference type="PANTHER" id="PTHR45990">
    <property type="entry name" value="DNA REPAIR PROTEIN REV1"/>
    <property type="match status" value="1"/>
</dbReference>
<comment type="subcellular location">
    <subcellularLocation>
        <location evidence="3">Cytoplasm</location>
    </subcellularLocation>
    <subcellularLocation>
        <location evidence="2">Nucleus</location>
    </subcellularLocation>
</comment>
<dbReference type="PANTHER" id="PTHR45990:SF1">
    <property type="entry name" value="DNA REPAIR PROTEIN REV1"/>
    <property type="match status" value="1"/>
</dbReference>
<dbReference type="SUPFAM" id="SSF52113">
    <property type="entry name" value="BRCT domain"/>
    <property type="match status" value="1"/>
</dbReference>
<evidence type="ECO:0000256" key="10">
    <source>
        <dbReference type="ARBA" id="ARBA00022679"/>
    </source>
</evidence>
<dbReference type="SUPFAM" id="SSF56672">
    <property type="entry name" value="DNA/RNA polymerases"/>
    <property type="match status" value="1"/>
</dbReference>
<organism evidence="23 24">
    <name type="scientific">Gonium pectorale</name>
    <name type="common">Green alga</name>
    <dbReference type="NCBI Taxonomy" id="33097"/>
    <lineage>
        <taxon>Eukaryota</taxon>
        <taxon>Viridiplantae</taxon>
        <taxon>Chlorophyta</taxon>
        <taxon>core chlorophytes</taxon>
        <taxon>Chlorophyceae</taxon>
        <taxon>CS clade</taxon>
        <taxon>Chlamydomonadales</taxon>
        <taxon>Volvocaceae</taxon>
        <taxon>Gonium</taxon>
    </lineage>
</organism>
<evidence type="ECO:0000256" key="1">
    <source>
        <dbReference type="ARBA" id="ARBA00001946"/>
    </source>
</evidence>
<dbReference type="GO" id="GO:0003887">
    <property type="term" value="F:DNA-directed DNA polymerase activity"/>
    <property type="evidence" value="ECO:0007669"/>
    <property type="project" value="UniProtKB-KW"/>
</dbReference>
<dbReference type="EC" id="2.7.7.7" evidence="5"/>
<dbReference type="InterPro" id="IPR036420">
    <property type="entry name" value="BRCT_dom_sf"/>
</dbReference>
<evidence type="ECO:0000256" key="12">
    <source>
        <dbReference type="ARBA" id="ARBA00022705"/>
    </source>
</evidence>
<evidence type="ECO:0000256" key="16">
    <source>
        <dbReference type="ARBA" id="ARBA00023125"/>
    </source>
</evidence>
<dbReference type="InterPro" id="IPR001126">
    <property type="entry name" value="UmuC"/>
</dbReference>
<keyword evidence="13" id="KW-0479">Metal-binding</keyword>
<dbReference type="GO" id="GO:0017125">
    <property type="term" value="F:deoxycytidyl transferase activity"/>
    <property type="evidence" value="ECO:0007669"/>
    <property type="project" value="TreeGrafter"/>
</dbReference>
<dbReference type="GO" id="GO:0006260">
    <property type="term" value="P:DNA replication"/>
    <property type="evidence" value="ECO:0007669"/>
    <property type="project" value="UniProtKB-KW"/>
</dbReference>
<dbReference type="InterPro" id="IPR017961">
    <property type="entry name" value="DNA_pol_Y-fam_little_finger"/>
</dbReference>
<keyword evidence="8" id="KW-0963">Cytoplasm</keyword>
<dbReference type="AlphaFoldDB" id="A0A150GU40"/>
<feature type="domain" description="BRCT" evidence="21">
    <location>
        <begin position="32"/>
        <end position="138"/>
    </location>
</feature>
<protein>
    <recommendedName>
        <fullName evidence="6">DNA polymerase kappa</fullName>
        <ecNumber evidence="5">2.7.7.7</ecNumber>
    </recommendedName>
    <alternativeName>
        <fullName evidence="7">DNA repair protein REV1</fullName>
    </alternativeName>
</protein>
<evidence type="ECO:0000256" key="2">
    <source>
        <dbReference type="ARBA" id="ARBA00004123"/>
    </source>
</evidence>
<dbReference type="PROSITE" id="PS50173">
    <property type="entry name" value="UMUC"/>
    <property type="match status" value="1"/>
</dbReference>
<dbReference type="Gene3D" id="1.10.150.20">
    <property type="entry name" value="5' to 3' exonuclease, C-terminal subdomain"/>
    <property type="match status" value="1"/>
</dbReference>
<evidence type="ECO:0000256" key="17">
    <source>
        <dbReference type="ARBA" id="ARBA00023204"/>
    </source>
</evidence>
<dbReference type="Pfam" id="PF14377">
    <property type="entry name" value="UBM"/>
    <property type="match status" value="2"/>
</dbReference>
<evidence type="ECO:0000256" key="7">
    <source>
        <dbReference type="ARBA" id="ARBA00020399"/>
    </source>
</evidence>
<feature type="compositionally biased region" description="Low complexity" evidence="20">
    <location>
        <begin position="990"/>
        <end position="1002"/>
    </location>
</feature>
<accession>A0A150GU40</accession>
<name>A0A150GU40_GONPE</name>
<feature type="domain" description="UmuC" evidence="22">
    <location>
        <begin position="350"/>
        <end position="530"/>
    </location>
</feature>
<dbReference type="CDD" id="cd17719">
    <property type="entry name" value="BRCT_Rev1"/>
    <property type="match status" value="1"/>
</dbReference>
<keyword evidence="11" id="KW-0548">Nucleotidyltransferase</keyword>
<evidence type="ECO:0000256" key="15">
    <source>
        <dbReference type="ARBA" id="ARBA00022842"/>
    </source>
</evidence>
<dbReference type="InterPro" id="IPR043502">
    <property type="entry name" value="DNA/RNA_pol_sf"/>
</dbReference>
<evidence type="ECO:0000256" key="19">
    <source>
        <dbReference type="ARBA" id="ARBA00049244"/>
    </source>
</evidence>
<evidence type="ECO:0000256" key="14">
    <source>
        <dbReference type="ARBA" id="ARBA00022763"/>
    </source>
</evidence>
<keyword evidence="9" id="KW-0237">DNA synthesis</keyword>
<dbReference type="GO" id="GO:0003684">
    <property type="term" value="F:damaged DNA binding"/>
    <property type="evidence" value="ECO:0007669"/>
    <property type="project" value="InterPro"/>
</dbReference>
<dbReference type="InterPro" id="IPR043128">
    <property type="entry name" value="Rev_trsase/Diguanyl_cyclase"/>
</dbReference>
<dbReference type="Pfam" id="PF00817">
    <property type="entry name" value="IMS"/>
    <property type="match status" value="1"/>
</dbReference>
<dbReference type="PROSITE" id="PS50172">
    <property type="entry name" value="BRCT"/>
    <property type="match status" value="1"/>
</dbReference>
<dbReference type="Pfam" id="PF21999">
    <property type="entry name" value="IMS_HHH_1"/>
    <property type="match status" value="1"/>
</dbReference>
<dbReference type="GO" id="GO:0042276">
    <property type="term" value="P:error-prone translesion synthesis"/>
    <property type="evidence" value="ECO:0007669"/>
    <property type="project" value="TreeGrafter"/>
</dbReference>
<evidence type="ECO:0000256" key="11">
    <source>
        <dbReference type="ARBA" id="ARBA00022695"/>
    </source>
</evidence>
<gene>
    <name evidence="23" type="ORF">GPECTOR_7g1101</name>
</gene>
<evidence type="ECO:0000256" key="13">
    <source>
        <dbReference type="ARBA" id="ARBA00022723"/>
    </source>
</evidence>
<dbReference type="Gene3D" id="3.30.1490.100">
    <property type="entry name" value="DNA polymerase, Y-family, little finger domain"/>
    <property type="match status" value="1"/>
</dbReference>
<dbReference type="GO" id="GO:0006281">
    <property type="term" value="P:DNA repair"/>
    <property type="evidence" value="ECO:0007669"/>
    <property type="project" value="UniProtKB-KW"/>
</dbReference>
<feature type="region of interest" description="Disordered" evidence="20">
    <location>
        <begin position="702"/>
        <end position="756"/>
    </location>
</feature>
<dbReference type="InterPro" id="IPR025527">
    <property type="entry name" value="HUWE1/Rev1_UBM"/>
</dbReference>
<feature type="compositionally biased region" description="Low complexity" evidence="20">
    <location>
        <begin position="203"/>
        <end position="223"/>
    </location>
</feature>